<proteinExistence type="predicted"/>
<sequence>MQPDETIPIISLWDCTEHPFTNLILFCPICGAFYKVSLSHLLLTSGKNRQFFHNRTHRRLVSQKLEIDPEELYQLIQEIPITEVATLYGVSKRDIEKRCRAFGISWDVQDYQFQSKSDQRLNPEDPA</sequence>
<name>A0A0P6WWC1_9CHLR</name>
<dbReference type="RefSeq" id="WP_062422218.1">
    <property type="nucleotide sequence ID" value="NZ_BBYA01000010.1"/>
</dbReference>
<evidence type="ECO:0008006" key="4">
    <source>
        <dbReference type="Google" id="ProtNLM"/>
    </source>
</evidence>
<dbReference type="AlphaFoldDB" id="A0A0P6WWC1"/>
<keyword evidence="1" id="KW-1133">Transmembrane helix</keyword>
<keyword evidence="1" id="KW-0472">Membrane</keyword>
<comment type="caution">
    <text evidence="2">The sequence shown here is derived from an EMBL/GenBank/DDBJ whole genome shotgun (WGS) entry which is preliminary data.</text>
</comment>
<evidence type="ECO:0000256" key="1">
    <source>
        <dbReference type="SAM" id="Phobius"/>
    </source>
</evidence>
<organism evidence="2 3">
    <name type="scientific">Leptolinea tardivitalis</name>
    <dbReference type="NCBI Taxonomy" id="229920"/>
    <lineage>
        <taxon>Bacteria</taxon>
        <taxon>Bacillati</taxon>
        <taxon>Chloroflexota</taxon>
        <taxon>Anaerolineae</taxon>
        <taxon>Anaerolineales</taxon>
        <taxon>Anaerolineaceae</taxon>
        <taxon>Leptolinea</taxon>
    </lineage>
</organism>
<reference evidence="2 3" key="1">
    <citation type="submission" date="2015-07" db="EMBL/GenBank/DDBJ databases">
        <title>Genome sequence of Leptolinea tardivitalis DSM 16556.</title>
        <authorList>
            <person name="Hemp J."/>
            <person name="Ward L.M."/>
            <person name="Pace L.A."/>
            <person name="Fischer W.W."/>
        </authorList>
    </citation>
    <scope>NUCLEOTIDE SEQUENCE [LARGE SCALE GENOMIC DNA]</scope>
    <source>
        <strain evidence="2 3">YMTK-2</strain>
    </source>
</reference>
<protein>
    <recommendedName>
        <fullName evidence="4">RWP-RK domain-containing protein</fullName>
    </recommendedName>
</protein>
<dbReference type="Proteomes" id="UP000050430">
    <property type="component" value="Unassembled WGS sequence"/>
</dbReference>
<evidence type="ECO:0000313" key="3">
    <source>
        <dbReference type="Proteomes" id="UP000050430"/>
    </source>
</evidence>
<accession>A0A0P6WWC1</accession>
<dbReference type="OrthoDB" id="481858at2"/>
<evidence type="ECO:0000313" key="2">
    <source>
        <dbReference type="EMBL" id="KPL70343.1"/>
    </source>
</evidence>
<keyword evidence="1" id="KW-0812">Transmembrane</keyword>
<gene>
    <name evidence="2" type="ORF">ADM99_14385</name>
</gene>
<keyword evidence="3" id="KW-1185">Reference proteome</keyword>
<feature type="transmembrane region" description="Helical" evidence="1">
    <location>
        <begin position="20"/>
        <end position="43"/>
    </location>
</feature>
<dbReference type="STRING" id="229920.ADM99_14385"/>
<dbReference type="EMBL" id="LGCK01000014">
    <property type="protein sequence ID" value="KPL70343.1"/>
    <property type="molecule type" value="Genomic_DNA"/>
</dbReference>